<reference evidence="3" key="1">
    <citation type="submission" date="2009-09" db="EMBL/GenBank/DDBJ databases">
        <title>The complete genome of Kribbella flavida DSM 17836.</title>
        <authorList>
            <consortium name="US DOE Joint Genome Institute (JGI-PGF)"/>
            <person name="Lucas S."/>
            <person name="Copeland A."/>
            <person name="Lapidus A."/>
            <person name="Glavina del Rio T."/>
            <person name="Dalin E."/>
            <person name="Tice H."/>
            <person name="Bruce D."/>
            <person name="Goodwin L."/>
            <person name="Pitluck S."/>
            <person name="Kyrpides N."/>
            <person name="Mavromatis K."/>
            <person name="Ivanova N."/>
            <person name="Saunders E."/>
            <person name="Brettin T."/>
            <person name="Detter J.C."/>
            <person name="Han C."/>
            <person name="Larimer F."/>
            <person name="Land M."/>
            <person name="Hauser L."/>
            <person name="Markowitz V."/>
            <person name="Cheng J.-F."/>
            <person name="Hugenholtz P."/>
            <person name="Woyke T."/>
            <person name="Wu D."/>
            <person name="Pukall R."/>
            <person name="Klenk H.-P."/>
            <person name="Eisen J.A."/>
        </authorList>
    </citation>
    <scope>NUCLEOTIDE SEQUENCE [LARGE SCALE GENOMIC DNA]</scope>
    <source>
        <strain evidence="3">DSM 17836 / JCM 10339 / NBRC 14399</strain>
    </source>
</reference>
<dbReference type="STRING" id="479435.Kfla_1404"/>
<organism evidence="2 3">
    <name type="scientific">Kribbella flavida (strain DSM 17836 / JCM 10339 / NBRC 14399)</name>
    <dbReference type="NCBI Taxonomy" id="479435"/>
    <lineage>
        <taxon>Bacteria</taxon>
        <taxon>Bacillati</taxon>
        <taxon>Actinomycetota</taxon>
        <taxon>Actinomycetes</taxon>
        <taxon>Propionibacteriales</taxon>
        <taxon>Kribbellaceae</taxon>
        <taxon>Kribbella</taxon>
    </lineage>
</organism>
<proteinExistence type="predicted"/>
<evidence type="ECO:0000313" key="3">
    <source>
        <dbReference type="Proteomes" id="UP000007967"/>
    </source>
</evidence>
<reference evidence="2 3" key="2">
    <citation type="journal article" date="2010" name="Stand. Genomic Sci.">
        <title>Complete genome sequence of Kribbella flavida type strain (IFO 14399).</title>
        <authorList>
            <person name="Pukall R."/>
            <person name="Lapidus A."/>
            <person name="Glavina Del Rio T."/>
            <person name="Copeland A."/>
            <person name="Tice H."/>
            <person name="Cheng J.-F."/>
            <person name="Lucas S."/>
            <person name="Chen F."/>
            <person name="Nolan M."/>
            <person name="LaButti K."/>
            <person name="Pati A."/>
            <person name="Ivanova N."/>
            <person name="Mavrommatis K."/>
            <person name="Mikhailova N."/>
            <person name="Pitluck S."/>
            <person name="Bruce D."/>
            <person name="Goodwin L."/>
            <person name="Land M."/>
            <person name="Hauser L."/>
            <person name="Chang Y.-J."/>
            <person name="Jeffries C.D."/>
            <person name="Chen A."/>
            <person name="Palaniappan K."/>
            <person name="Chain P."/>
            <person name="Rohde M."/>
            <person name="Goeker M."/>
            <person name="Bristow J."/>
            <person name="Eisen J.A."/>
            <person name="Markowitz V."/>
            <person name="Hugenholtz P."/>
            <person name="Kyrpides N.C."/>
            <person name="Klenk H.-P."/>
            <person name="Brettin T."/>
        </authorList>
    </citation>
    <scope>NUCLEOTIDE SEQUENCE [LARGE SCALE GENOMIC DNA]</scope>
    <source>
        <strain evidence="3">DSM 17836 / JCM 10339 / NBRC 14399</strain>
    </source>
</reference>
<keyword evidence="1" id="KW-1133">Transmembrane helix</keyword>
<sequence>MTLDLKQGLATSLADVEPMPDVVPTVLAAGARSVRRRRALAGATAVFSTVALVAGAVTVVPAVRSTMPVVEPGSTLRSIPPVLEYDEFLDHVAETLSVLLPERFGEVQVAPGGGKGNLTVTADGATFPLQVELLEPMADFPSPGTRCVPPTPLDKGTVRVEPGDDGCQVRQVPSGGLAIVRQESGAQQQTVENGVTVLRPVPGAKIWWLVVDHHGLGLRLALFPDEQAGIAAPITSDELLTLAADEHLEALLDAWASHLSATYRWVRTPTTPPTPR</sequence>
<gene>
    <name evidence="2" type="ordered locus">Kfla_1404</name>
</gene>
<dbReference type="OrthoDB" id="9824654at2"/>
<dbReference type="RefSeq" id="WP_012919061.1">
    <property type="nucleotide sequence ID" value="NC_013729.1"/>
</dbReference>
<dbReference type="EMBL" id="CP001736">
    <property type="protein sequence ID" value="ADB30505.1"/>
    <property type="molecule type" value="Genomic_DNA"/>
</dbReference>
<feature type="transmembrane region" description="Helical" evidence="1">
    <location>
        <begin position="39"/>
        <end position="63"/>
    </location>
</feature>
<dbReference type="Proteomes" id="UP000007967">
    <property type="component" value="Chromosome"/>
</dbReference>
<keyword evidence="1" id="KW-0472">Membrane</keyword>
<name>D2PKJ3_KRIFD</name>
<keyword evidence="1" id="KW-0812">Transmembrane</keyword>
<protein>
    <submittedName>
        <fullName evidence="2">Uncharacterized protein</fullName>
    </submittedName>
</protein>
<keyword evidence="3" id="KW-1185">Reference proteome</keyword>
<accession>D2PKJ3</accession>
<dbReference type="AlphaFoldDB" id="D2PKJ3"/>
<evidence type="ECO:0000313" key="2">
    <source>
        <dbReference type="EMBL" id="ADB30505.1"/>
    </source>
</evidence>
<dbReference type="HOGENOM" id="CLU_1007549_0_0_11"/>
<dbReference type="KEGG" id="kfl:Kfla_1404"/>
<evidence type="ECO:0000256" key="1">
    <source>
        <dbReference type="SAM" id="Phobius"/>
    </source>
</evidence>